<evidence type="ECO:0000313" key="2">
    <source>
        <dbReference type="Proteomes" id="UP000747542"/>
    </source>
</evidence>
<reference evidence="1" key="1">
    <citation type="journal article" date="2021" name="Sci. Adv.">
        <title>The American lobster genome reveals insights on longevity, neural, and immune adaptations.</title>
        <authorList>
            <person name="Polinski J.M."/>
            <person name="Zimin A.V."/>
            <person name="Clark K.F."/>
            <person name="Kohn A.B."/>
            <person name="Sadowski N."/>
            <person name="Timp W."/>
            <person name="Ptitsyn A."/>
            <person name="Khanna P."/>
            <person name="Romanova D.Y."/>
            <person name="Williams P."/>
            <person name="Greenwood S.J."/>
            <person name="Moroz L.L."/>
            <person name="Walt D.R."/>
            <person name="Bodnar A.G."/>
        </authorList>
    </citation>
    <scope>NUCLEOTIDE SEQUENCE</scope>
    <source>
        <strain evidence="1">GMGI-L3</strain>
    </source>
</reference>
<proteinExistence type="predicted"/>
<dbReference type="Proteomes" id="UP000747542">
    <property type="component" value="Unassembled WGS sequence"/>
</dbReference>
<comment type="caution">
    <text evidence="1">The sequence shown here is derived from an EMBL/GenBank/DDBJ whole genome shotgun (WGS) entry which is preliminary data.</text>
</comment>
<protein>
    <submittedName>
        <fullName evidence="1">Uncharacterized protein</fullName>
    </submittedName>
</protein>
<gene>
    <name evidence="1" type="ORF">Hamer_G023935</name>
</gene>
<sequence>MQQTYRCFPSSMTLSTFEKLAYSSANHRPVLYHQLKTDQPCQLTWINIVKALTNQHSYLTVSAEN</sequence>
<evidence type="ECO:0000313" key="1">
    <source>
        <dbReference type="EMBL" id="KAG7173479.1"/>
    </source>
</evidence>
<keyword evidence="2" id="KW-1185">Reference proteome</keyword>
<dbReference type="EMBL" id="JAHLQT010009700">
    <property type="protein sequence ID" value="KAG7173479.1"/>
    <property type="molecule type" value="Genomic_DNA"/>
</dbReference>
<organism evidence="1 2">
    <name type="scientific">Homarus americanus</name>
    <name type="common">American lobster</name>
    <dbReference type="NCBI Taxonomy" id="6706"/>
    <lineage>
        <taxon>Eukaryota</taxon>
        <taxon>Metazoa</taxon>
        <taxon>Ecdysozoa</taxon>
        <taxon>Arthropoda</taxon>
        <taxon>Crustacea</taxon>
        <taxon>Multicrustacea</taxon>
        <taxon>Malacostraca</taxon>
        <taxon>Eumalacostraca</taxon>
        <taxon>Eucarida</taxon>
        <taxon>Decapoda</taxon>
        <taxon>Pleocyemata</taxon>
        <taxon>Astacidea</taxon>
        <taxon>Nephropoidea</taxon>
        <taxon>Nephropidae</taxon>
        <taxon>Homarus</taxon>
    </lineage>
</organism>
<dbReference type="AlphaFoldDB" id="A0A8J5N5L4"/>
<accession>A0A8J5N5L4</accession>
<name>A0A8J5N5L4_HOMAM</name>